<proteinExistence type="predicted"/>
<dbReference type="Proteomes" id="UP000236743">
    <property type="component" value="Unassembled WGS sequence"/>
</dbReference>
<evidence type="ECO:0000313" key="3">
    <source>
        <dbReference type="Proteomes" id="UP000236743"/>
    </source>
</evidence>
<dbReference type="AlphaFoldDB" id="A0A1H6D762"/>
<gene>
    <name evidence="2" type="ORF">SAMN04488115_11642</name>
</gene>
<name>A0A1H6D762_9HYPH</name>
<reference evidence="2 3" key="1">
    <citation type="submission" date="2016-10" db="EMBL/GenBank/DDBJ databases">
        <authorList>
            <person name="de Groot N.N."/>
        </authorList>
    </citation>
    <scope>NUCLEOTIDE SEQUENCE [LARGE SCALE GENOMIC DNA]</scope>
    <source>
        <strain evidence="2 3">DSM 26656</strain>
    </source>
</reference>
<evidence type="ECO:0000256" key="1">
    <source>
        <dbReference type="SAM" id="MobiDB-lite"/>
    </source>
</evidence>
<feature type="region of interest" description="Disordered" evidence="1">
    <location>
        <begin position="100"/>
        <end position="132"/>
    </location>
</feature>
<dbReference type="EMBL" id="FNUY01000016">
    <property type="protein sequence ID" value="SEG80386.1"/>
    <property type="molecule type" value="Genomic_DNA"/>
</dbReference>
<protein>
    <submittedName>
        <fullName evidence="2">Uncharacterized protein</fullName>
    </submittedName>
</protein>
<evidence type="ECO:0000313" key="2">
    <source>
        <dbReference type="EMBL" id="SEG80386.1"/>
    </source>
</evidence>
<organism evidence="2 3">
    <name type="scientific">Bosea lathyri</name>
    <dbReference type="NCBI Taxonomy" id="1036778"/>
    <lineage>
        <taxon>Bacteria</taxon>
        <taxon>Pseudomonadati</taxon>
        <taxon>Pseudomonadota</taxon>
        <taxon>Alphaproteobacteria</taxon>
        <taxon>Hyphomicrobiales</taxon>
        <taxon>Boseaceae</taxon>
        <taxon>Bosea</taxon>
    </lineage>
</organism>
<sequence length="132" mass="14556">MRREFTRAQKVTMIKRALDGNGRILCEGCGLNITGKAIEFDHIIPEALIVDKSAGLEISDGRVLGRDCCHRQPSGKTATDLADIAEAKRREAKHFGIRPGQRLKGAGFGLSQPQRSASRPLVKPAAWRRDEH</sequence>
<keyword evidence="3" id="KW-1185">Reference proteome</keyword>
<accession>A0A1H6D762</accession>